<evidence type="ECO:0000256" key="1">
    <source>
        <dbReference type="SAM" id="MobiDB-lite"/>
    </source>
</evidence>
<keyword evidence="3" id="KW-1185">Reference proteome</keyword>
<name>A0A6G1BQ77_9ORYZ</name>
<feature type="compositionally biased region" description="Low complexity" evidence="1">
    <location>
        <begin position="51"/>
        <end position="62"/>
    </location>
</feature>
<comment type="caution">
    <text evidence="2">The sequence shown here is derived from an EMBL/GenBank/DDBJ whole genome shotgun (WGS) entry which is preliminary data.</text>
</comment>
<feature type="region of interest" description="Disordered" evidence="1">
    <location>
        <begin position="26"/>
        <end position="62"/>
    </location>
</feature>
<dbReference type="Proteomes" id="UP000479710">
    <property type="component" value="Unassembled WGS sequence"/>
</dbReference>
<reference evidence="2 3" key="1">
    <citation type="submission" date="2019-11" db="EMBL/GenBank/DDBJ databases">
        <title>Whole genome sequence of Oryza granulata.</title>
        <authorList>
            <person name="Li W."/>
        </authorList>
    </citation>
    <scope>NUCLEOTIDE SEQUENCE [LARGE SCALE GENOMIC DNA]</scope>
    <source>
        <strain evidence="3">cv. Menghai</strain>
        <tissue evidence="2">Leaf</tissue>
    </source>
</reference>
<dbReference type="EMBL" id="SPHZ02000012">
    <property type="protein sequence ID" value="KAF0890139.1"/>
    <property type="molecule type" value="Genomic_DNA"/>
</dbReference>
<protein>
    <submittedName>
        <fullName evidence="2">Uncharacterized protein</fullName>
    </submittedName>
</protein>
<proteinExistence type="predicted"/>
<evidence type="ECO:0000313" key="2">
    <source>
        <dbReference type="EMBL" id="KAF0890139.1"/>
    </source>
</evidence>
<organism evidence="2 3">
    <name type="scientific">Oryza meyeriana var. granulata</name>
    <dbReference type="NCBI Taxonomy" id="110450"/>
    <lineage>
        <taxon>Eukaryota</taxon>
        <taxon>Viridiplantae</taxon>
        <taxon>Streptophyta</taxon>
        <taxon>Embryophyta</taxon>
        <taxon>Tracheophyta</taxon>
        <taxon>Spermatophyta</taxon>
        <taxon>Magnoliopsida</taxon>
        <taxon>Liliopsida</taxon>
        <taxon>Poales</taxon>
        <taxon>Poaceae</taxon>
        <taxon>BOP clade</taxon>
        <taxon>Oryzoideae</taxon>
        <taxon>Oryzeae</taxon>
        <taxon>Oryzinae</taxon>
        <taxon>Oryza</taxon>
        <taxon>Oryza meyeriana</taxon>
    </lineage>
</organism>
<gene>
    <name evidence="2" type="ORF">E2562_038141</name>
</gene>
<accession>A0A6G1BQ77</accession>
<sequence>MENDQITSEYYLAEHTPLPPEHAEVVEEAESNVVSHGTRRAREEVEEEAESSAPPIEEVEDGGTALEEVEAAAAHVAGEAGDRVDGAAVLEEVEAAAARVVAKAMAMHQQRSGHGWSRY</sequence>
<evidence type="ECO:0000313" key="3">
    <source>
        <dbReference type="Proteomes" id="UP000479710"/>
    </source>
</evidence>
<dbReference type="AlphaFoldDB" id="A0A6G1BQ77"/>